<dbReference type="OrthoDB" id="1447373at2"/>
<dbReference type="AlphaFoldDB" id="A0A345HDG0"/>
<organism evidence="2 3">
    <name type="scientific">Flavobacterium arcticum</name>
    <dbReference type="NCBI Taxonomy" id="1784713"/>
    <lineage>
        <taxon>Bacteria</taxon>
        <taxon>Pseudomonadati</taxon>
        <taxon>Bacteroidota</taxon>
        <taxon>Flavobacteriia</taxon>
        <taxon>Flavobacteriales</taxon>
        <taxon>Flavobacteriaceae</taxon>
        <taxon>Flavobacterium</taxon>
    </lineage>
</organism>
<accession>A0A345HDG0</accession>
<keyword evidence="1" id="KW-0812">Transmembrane</keyword>
<evidence type="ECO:0000313" key="2">
    <source>
        <dbReference type="EMBL" id="AXG74620.1"/>
    </source>
</evidence>
<feature type="transmembrane region" description="Helical" evidence="1">
    <location>
        <begin position="12"/>
        <end position="32"/>
    </location>
</feature>
<dbReference type="KEGG" id="fat:DVK85_10385"/>
<proteinExistence type="predicted"/>
<feature type="transmembrane region" description="Helical" evidence="1">
    <location>
        <begin position="116"/>
        <end position="136"/>
    </location>
</feature>
<name>A0A345HDG0_9FLAO</name>
<protein>
    <submittedName>
        <fullName evidence="2">Uncharacterized protein</fullName>
    </submittedName>
</protein>
<feature type="transmembrane region" description="Helical" evidence="1">
    <location>
        <begin position="84"/>
        <end position="104"/>
    </location>
</feature>
<gene>
    <name evidence="2" type="ORF">DVK85_10385</name>
</gene>
<keyword evidence="1" id="KW-1133">Transmembrane helix</keyword>
<sequence length="142" mass="16196">MKIQFETAKKRIAIVWFIFAATIFALLFIQTINGKFENKVSEAWGWFCQNILPTLSLIISVFIFDNTANKENNQTVDKFHFNIAFFISIFYLLVVISVILTQPFSKTSTIAWLQQSNIYLAPLQGIATGAIGIFFIRKDSSN</sequence>
<dbReference type="Proteomes" id="UP000253951">
    <property type="component" value="Chromosome"/>
</dbReference>
<keyword evidence="1" id="KW-0472">Membrane</keyword>
<evidence type="ECO:0000313" key="3">
    <source>
        <dbReference type="Proteomes" id="UP000253951"/>
    </source>
</evidence>
<evidence type="ECO:0000256" key="1">
    <source>
        <dbReference type="SAM" id="Phobius"/>
    </source>
</evidence>
<dbReference type="RefSeq" id="WP_114678378.1">
    <property type="nucleotide sequence ID" value="NZ_CP031188.1"/>
</dbReference>
<dbReference type="EMBL" id="CP031188">
    <property type="protein sequence ID" value="AXG74620.1"/>
    <property type="molecule type" value="Genomic_DNA"/>
</dbReference>
<reference evidence="2 3" key="1">
    <citation type="submission" date="2018-07" db="EMBL/GenBank/DDBJ databases">
        <title>Complete genome sequence of Flavobacterium arcticum type strain SM1502T.</title>
        <authorList>
            <person name="Li Y."/>
            <person name="Li D.-D."/>
        </authorList>
    </citation>
    <scope>NUCLEOTIDE SEQUENCE [LARGE SCALE GENOMIC DNA]</scope>
    <source>
        <strain evidence="2 3">SM1502</strain>
    </source>
</reference>
<feature type="transmembrane region" description="Helical" evidence="1">
    <location>
        <begin position="44"/>
        <end position="64"/>
    </location>
</feature>
<keyword evidence="3" id="KW-1185">Reference proteome</keyword>